<name>A0ABP0Q8W4_9DINO</name>
<dbReference type="EMBL" id="CAXAMM010039218">
    <property type="protein sequence ID" value="CAK9084792.1"/>
    <property type="molecule type" value="Genomic_DNA"/>
</dbReference>
<proteinExistence type="predicted"/>
<feature type="compositionally biased region" description="Low complexity" evidence="1">
    <location>
        <begin position="204"/>
        <end position="216"/>
    </location>
</feature>
<evidence type="ECO:0000313" key="4">
    <source>
        <dbReference type="Proteomes" id="UP001642464"/>
    </source>
</evidence>
<accession>A0ABP0Q8W4</accession>
<feature type="region of interest" description="Disordered" evidence="1">
    <location>
        <begin position="185"/>
        <end position="256"/>
    </location>
</feature>
<keyword evidence="4" id="KW-1185">Reference proteome</keyword>
<protein>
    <submittedName>
        <fullName evidence="2">Uncharacterized protein</fullName>
    </submittedName>
</protein>
<comment type="caution">
    <text evidence="2">The sequence shown here is derived from an EMBL/GenBank/DDBJ whole genome shotgun (WGS) entry which is preliminary data.</text>
</comment>
<sequence length="275" mass="30111">MRLHVGHLDEEKYRASNYEDVVTEYEELMLDILALTERPNRSALEAAAKLAFTGVQASEKAMFAQQLHKAFKECRTKAKSVTSGAKTAASVLRVVKRLRDLGRSSATPLPVARLAPRLTVASSAPDLKEGATVAHFFEWEKRVAVRMHPGGRREEAKMSAGSNGFLVATWRDGAQEETECPTLLEDLATRKKPASAPKKRPAQKRPAAAPAAAALASEGEANSEESLSPLPDLYNEKTGKTMLGTERQKLRPKGCGTCRNRRGCTPSCWRKRGLL</sequence>
<dbReference type="EMBL" id="CAXAMM010039207">
    <property type="protein sequence ID" value="CAK9084689.1"/>
    <property type="molecule type" value="Genomic_DNA"/>
</dbReference>
<evidence type="ECO:0000256" key="1">
    <source>
        <dbReference type="SAM" id="MobiDB-lite"/>
    </source>
</evidence>
<evidence type="ECO:0000313" key="2">
    <source>
        <dbReference type="EMBL" id="CAK9084689.1"/>
    </source>
</evidence>
<dbReference type="Proteomes" id="UP001642464">
    <property type="component" value="Unassembled WGS sequence"/>
</dbReference>
<gene>
    <name evidence="2" type="ORF">SCF082_LOCUS40161</name>
    <name evidence="3" type="ORF">SCF082_LOCUS40208</name>
</gene>
<feature type="compositionally biased region" description="Basic residues" evidence="1">
    <location>
        <begin position="190"/>
        <end position="203"/>
    </location>
</feature>
<organism evidence="2 4">
    <name type="scientific">Durusdinium trenchii</name>
    <dbReference type="NCBI Taxonomy" id="1381693"/>
    <lineage>
        <taxon>Eukaryota</taxon>
        <taxon>Sar</taxon>
        <taxon>Alveolata</taxon>
        <taxon>Dinophyceae</taxon>
        <taxon>Suessiales</taxon>
        <taxon>Symbiodiniaceae</taxon>
        <taxon>Durusdinium</taxon>
    </lineage>
</organism>
<reference evidence="2 4" key="1">
    <citation type="submission" date="2024-02" db="EMBL/GenBank/DDBJ databases">
        <authorList>
            <person name="Chen Y."/>
            <person name="Shah S."/>
            <person name="Dougan E. K."/>
            <person name="Thang M."/>
            <person name="Chan C."/>
        </authorList>
    </citation>
    <scope>NUCLEOTIDE SEQUENCE [LARGE SCALE GENOMIC DNA]</scope>
</reference>
<evidence type="ECO:0000313" key="3">
    <source>
        <dbReference type="EMBL" id="CAK9084792.1"/>
    </source>
</evidence>